<sequence>MDNKTLSQLTNDIQSQANNYDPNNEVARQRLLDSARTLIATLESPSEHVARLYHHLLIYSTARLLIDTKAYRTLAASAESRTASELAKDTSTDPALLERLLKFVAVENHITETAPDTYVPNPTTHMLAFPEGEGVLLNAYLLFELGAGLPQYFKDRAYTDPAGNDQSAFCARYGKHYFEWISQLGNERELEHCKGHMRFKTMGRKWFEKGELMREIFGAESLGEEVVLLVDVGGSDGFDIFNLRNAKPDMTGRLVLQDLPHTIESLDKRKLAAQGVEAMAYDMFAPQPLNGAKAYFLKMVLHDWPREQCQQALANLRDATTPGYSRILLNEIVVPDQGAGWFETSLDVLMMVVHASRERKEREWRELVEGVEGLKGWKG</sequence>
<dbReference type="InterPro" id="IPR036390">
    <property type="entry name" value="WH_DNA-bd_sf"/>
</dbReference>
<feature type="domain" description="O-methyltransferase C-terminal" evidence="4">
    <location>
        <begin position="225"/>
        <end position="369"/>
    </location>
</feature>
<dbReference type="PROSITE" id="PS51683">
    <property type="entry name" value="SAM_OMT_II"/>
    <property type="match status" value="1"/>
</dbReference>
<evidence type="ECO:0000313" key="5">
    <source>
        <dbReference type="EMBL" id="KAK5175820.1"/>
    </source>
</evidence>
<keyword evidence="2" id="KW-0808">Transferase</keyword>
<dbReference type="Gene3D" id="1.10.10.10">
    <property type="entry name" value="Winged helix-like DNA-binding domain superfamily/Winged helix DNA-binding domain"/>
    <property type="match status" value="1"/>
</dbReference>
<organism evidence="5 6">
    <name type="scientific">Saxophila tyrrhenica</name>
    <dbReference type="NCBI Taxonomy" id="1690608"/>
    <lineage>
        <taxon>Eukaryota</taxon>
        <taxon>Fungi</taxon>
        <taxon>Dikarya</taxon>
        <taxon>Ascomycota</taxon>
        <taxon>Pezizomycotina</taxon>
        <taxon>Dothideomycetes</taxon>
        <taxon>Dothideomycetidae</taxon>
        <taxon>Mycosphaerellales</taxon>
        <taxon>Extremaceae</taxon>
        <taxon>Saxophila</taxon>
    </lineage>
</organism>
<protein>
    <recommendedName>
        <fullName evidence="4">O-methyltransferase C-terminal domain-containing protein</fullName>
    </recommendedName>
</protein>
<proteinExistence type="predicted"/>
<dbReference type="PANTHER" id="PTHR43712:SF1">
    <property type="entry name" value="HYPOTHETICAL O-METHYLTRANSFERASE (EUROFUNG)-RELATED"/>
    <property type="match status" value="1"/>
</dbReference>
<dbReference type="InterPro" id="IPR029063">
    <property type="entry name" value="SAM-dependent_MTases_sf"/>
</dbReference>
<name>A0AAV9PTZ4_9PEZI</name>
<accession>A0AAV9PTZ4</accession>
<keyword evidence="6" id="KW-1185">Reference proteome</keyword>
<dbReference type="InterPro" id="IPR036388">
    <property type="entry name" value="WH-like_DNA-bd_sf"/>
</dbReference>
<dbReference type="InterPro" id="IPR016461">
    <property type="entry name" value="COMT-like"/>
</dbReference>
<gene>
    <name evidence="5" type="ORF">LTR77_000960</name>
</gene>
<dbReference type="EMBL" id="JAVRRT010000001">
    <property type="protein sequence ID" value="KAK5175820.1"/>
    <property type="molecule type" value="Genomic_DNA"/>
</dbReference>
<evidence type="ECO:0000256" key="1">
    <source>
        <dbReference type="ARBA" id="ARBA00022603"/>
    </source>
</evidence>
<dbReference type="RefSeq" id="XP_064664458.1">
    <property type="nucleotide sequence ID" value="XM_064798224.1"/>
</dbReference>
<dbReference type="SUPFAM" id="SSF53335">
    <property type="entry name" value="S-adenosyl-L-methionine-dependent methyltransferases"/>
    <property type="match status" value="1"/>
</dbReference>
<dbReference type="GO" id="GO:0032259">
    <property type="term" value="P:methylation"/>
    <property type="evidence" value="ECO:0007669"/>
    <property type="project" value="UniProtKB-KW"/>
</dbReference>
<keyword evidence="1" id="KW-0489">Methyltransferase</keyword>
<evidence type="ECO:0000256" key="3">
    <source>
        <dbReference type="ARBA" id="ARBA00022691"/>
    </source>
</evidence>
<evidence type="ECO:0000259" key="4">
    <source>
        <dbReference type="Pfam" id="PF00891"/>
    </source>
</evidence>
<evidence type="ECO:0000313" key="6">
    <source>
        <dbReference type="Proteomes" id="UP001337655"/>
    </source>
</evidence>
<dbReference type="GO" id="GO:0008171">
    <property type="term" value="F:O-methyltransferase activity"/>
    <property type="evidence" value="ECO:0007669"/>
    <property type="project" value="InterPro"/>
</dbReference>
<dbReference type="Gene3D" id="3.40.50.150">
    <property type="entry name" value="Vaccinia Virus protein VP39"/>
    <property type="match status" value="1"/>
</dbReference>
<dbReference type="Pfam" id="PF00891">
    <property type="entry name" value="Methyltransf_2"/>
    <property type="match status" value="1"/>
</dbReference>
<dbReference type="InterPro" id="IPR001077">
    <property type="entry name" value="COMT_C"/>
</dbReference>
<keyword evidence="3" id="KW-0949">S-adenosyl-L-methionine</keyword>
<dbReference type="SUPFAM" id="SSF46785">
    <property type="entry name" value="Winged helix' DNA-binding domain"/>
    <property type="match status" value="1"/>
</dbReference>
<dbReference type="GeneID" id="89922309"/>
<dbReference type="PANTHER" id="PTHR43712">
    <property type="entry name" value="PUTATIVE (AFU_ORTHOLOGUE AFUA_4G14580)-RELATED"/>
    <property type="match status" value="1"/>
</dbReference>
<dbReference type="Proteomes" id="UP001337655">
    <property type="component" value="Unassembled WGS sequence"/>
</dbReference>
<dbReference type="AlphaFoldDB" id="A0AAV9PTZ4"/>
<comment type="caution">
    <text evidence="5">The sequence shown here is derived from an EMBL/GenBank/DDBJ whole genome shotgun (WGS) entry which is preliminary data.</text>
</comment>
<evidence type="ECO:0000256" key="2">
    <source>
        <dbReference type="ARBA" id="ARBA00022679"/>
    </source>
</evidence>
<reference evidence="5 6" key="1">
    <citation type="submission" date="2023-08" db="EMBL/GenBank/DDBJ databases">
        <title>Black Yeasts Isolated from many extreme environments.</title>
        <authorList>
            <person name="Coleine C."/>
            <person name="Stajich J.E."/>
            <person name="Selbmann L."/>
        </authorList>
    </citation>
    <scope>NUCLEOTIDE SEQUENCE [LARGE SCALE GENOMIC DNA]</scope>
    <source>
        <strain evidence="5 6">CCFEE 5935</strain>
    </source>
</reference>